<reference evidence="2 3" key="1">
    <citation type="submission" date="2020-01" db="EMBL/GenBank/DDBJ databases">
        <title>Bactrocera dorsalis gut bacteria genome.</title>
        <authorList>
            <person name="Zhang H."/>
            <person name="Cai Z."/>
        </authorList>
    </citation>
    <scope>NUCLEOTIDE SEQUENCE [LARGE SCALE GENOMIC DNA]</scope>
    <source>
        <strain evidence="2 3">BD177</strain>
        <plasmid evidence="2 3">unnamed2</plasmid>
    </source>
</reference>
<organism evidence="2 3">
    <name type="scientific">Klebsiella michiganensis</name>
    <dbReference type="NCBI Taxonomy" id="1134687"/>
    <lineage>
        <taxon>Bacteria</taxon>
        <taxon>Pseudomonadati</taxon>
        <taxon>Pseudomonadota</taxon>
        <taxon>Gammaproteobacteria</taxon>
        <taxon>Enterobacterales</taxon>
        <taxon>Enterobacteriaceae</taxon>
        <taxon>Klebsiella/Raoultella group</taxon>
        <taxon>Klebsiella</taxon>
    </lineage>
</organism>
<name>A0A6P1V7Z7_9ENTR</name>
<dbReference type="Proteomes" id="UP000464389">
    <property type="component" value="Plasmid unnamed2"/>
</dbReference>
<geneLocation type="plasmid" evidence="2">
    <name>unnamed2</name>
</geneLocation>
<evidence type="ECO:0000256" key="1">
    <source>
        <dbReference type="SAM" id="Phobius"/>
    </source>
</evidence>
<feature type="transmembrane region" description="Helical" evidence="1">
    <location>
        <begin position="161"/>
        <end position="183"/>
    </location>
</feature>
<proteinExistence type="predicted"/>
<gene>
    <name evidence="2" type="ORF">GW952_30785</name>
</gene>
<feature type="transmembrane region" description="Helical" evidence="1">
    <location>
        <begin position="119"/>
        <end position="141"/>
    </location>
</feature>
<keyword evidence="1" id="KW-0812">Transmembrane</keyword>
<accession>A0A6P1V7Z7</accession>
<dbReference type="AlphaFoldDB" id="A0A6P1V7Z7"/>
<feature type="transmembrane region" description="Helical" evidence="1">
    <location>
        <begin position="41"/>
        <end position="60"/>
    </location>
</feature>
<keyword evidence="1" id="KW-1133">Transmembrane helix</keyword>
<sequence>MWRYFQLSLSQLVLIISLSLPVAFVFSVQISTSGLTDAGTFRLTACGCVAGLWVALAMYMRDTDRRRCLPDVLMTTVRCGNADVDMRQNEKAEIIWQVLNSDALYREQTRMWWRGMRMLLLRAIVRAPATLLLLVAAGLWLCPGDLSALLMQLKAAAPASQAAFAGGVLLFVYVITGEICALSEIIRCRGKGMVCFVTAYREGVYRYARQQREGTERPGTEVAE</sequence>
<evidence type="ECO:0000313" key="2">
    <source>
        <dbReference type="EMBL" id="QHS50007.1"/>
    </source>
</evidence>
<protein>
    <submittedName>
        <fullName evidence="2">Uncharacterized protein</fullName>
    </submittedName>
</protein>
<dbReference type="RefSeq" id="WP_162122783.1">
    <property type="nucleotide sequence ID" value="NZ_CP048110.1"/>
</dbReference>
<evidence type="ECO:0000313" key="3">
    <source>
        <dbReference type="Proteomes" id="UP000464389"/>
    </source>
</evidence>
<keyword evidence="2" id="KW-0614">Plasmid</keyword>
<keyword evidence="1" id="KW-0472">Membrane</keyword>
<dbReference type="EMBL" id="CP048110">
    <property type="protein sequence ID" value="QHS50007.1"/>
    <property type="molecule type" value="Genomic_DNA"/>
</dbReference>
<feature type="transmembrane region" description="Helical" evidence="1">
    <location>
        <begin position="12"/>
        <end position="35"/>
    </location>
</feature>